<dbReference type="EMBL" id="FNKH01000002">
    <property type="protein sequence ID" value="SDQ82124.1"/>
    <property type="molecule type" value="Genomic_DNA"/>
</dbReference>
<reference evidence="1 2" key="1">
    <citation type="submission" date="2016-10" db="EMBL/GenBank/DDBJ databases">
        <authorList>
            <person name="de Groot N.N."/>
        </authorList>
    </citation>
    <scope>NUCLEOTIDE SEQUENCE [LARGE SCALE GENOMIC DNA]</scope>
    <source>
        <strain evidence="1 2">DSM 20117</strain>
    </source>
</reference>
<dbReference type="RefSeq" id="WP_074700894.1">
    <property type="nucleotide sequence ID" value="NZ_CP018863.1"/>
</dbReference>
<dbReference type="AlphaFoldDB" id="A0A1H1E049"/>
<evidence type="ECO:0000313" key="2">
    <source>
        <dbReference type="Proteomes" id="UP000181917"/>
    </source>
</evidence>
<evidence type="ECO:0000313" key="1">
    <source>
        <dbReference type="EMBL" id="SDQ82124.1"/>
    </source>
</evidence>
<gene>
    <name evidence="1" type="ORF">SAMN04489742_2700</name>
</gene>
<sequence length="104" mass="10989">MLDTINFTLTAECRQGDEQTFRDVIDWILANGVGGASFEAAEVTGGVAYLHGSIVGDRRLVAESGLAEYLSDVLARKEGIHVDISVHIASPGRQLPAEHAAVAA</sequence>
<dbReference type="OrthoDB" id="4946204at2"/>
<dbReference type="STRING" id="37928.SAMN04489742_2700"/>
<name>A0A1H1E049_9MICC</name>
<keyword evidence="2" id="KW-1185">Reference proteome</keyword>
<proteinExistence type="predicted"/>
<dbReference type="Proteomes" id="UP000181917">
    <property type="component" value="Unassembled WGS sequence"/>
</dbReference>
<organism evidence="1 2">
    <name type="scientific">Crystallibacter crystallopoietes</name>
    <dbReference type="NCBI Taxonomy" id="37928"/>
    <lineage>
        <taxon>Bacteria</taxon>
        <taxon>Bacillati</taxon>
        <taxon>Actinomycetota</taxon>
        <taxon>Actinomycetes</taxon>
        <taxon>Micrococcales</taxon>
        <taxon>Micrococcaceae</taxon>
        <taxon>Crystallibacter</taxon>
    </lineage>
</organism>
<dbReference type="KEGG" id="acry:AC20117_03940"/>
<protein>
    <submittedName>
        <fullName evidence="1">Uncharacterized protein</fullName>
    </submittedName>
</protein>
<accession>A0A1H1E049</accession>